<reference evidence="2 3" key="1">
    <citation type="journal article" date="2016" name="Mol. Biol. Evol.">
        <title>Comparative Genomics of Early-Diverging Mushroom-Forming Fungi Provides Insights into the Origins of Lignocellulose Decay Capabilities.</title>
        <authorList>
            <person name="Nagy L.G."/>
            <person name="Riley R."/>
            <person name="Tritt A."/>
            <person name="Adam C."/>
            <person name="Daum C."/>
            <person name="Floudas D."/>
            <person name="Sun H."/>
            <person name="Yadav J.S."/>
            <person name="Pangilinan J."/>
            <person name="Larsson K.H."/>
            <person name="Matsuura K."/>
            <person name="Barry K."/>
            <person name="Labutti K."/>
            <person name="Kuo R."/>
            <person name="Ohm R.A."/>
            <person name="Bhattacharya S.S."/>
            <person name="Shirouzu T."/>
            <person name="Yoshinaga Y."/>
            <person name="Martin F.M."/>
            <person name="Grigoriev I.V."/>
            <person name="Hibbett D.S."/>
        </authorList>
    </citation>
    <scope>NUCLEOTIDE SEQUENCE [LARGE SCALE GENOMIC DNA]</scope>
    <source>
        <strain evidence="2 3">HHB12029</strain>
    </source>
</reference>
<evidence type="ECO:0000313" key="3">
    <source>
        <dbReference type="Proteomes" id="UP000077266"/>
    </source>
</evidence>
<organism evidence="2 3">
    <name type="scientific">Exidia glandulosa HHB12029</name>
    <dbReference type="NCBI Taxonomy" id="1314781"/>
    <lineage>
        <taxon>Eukaryota</taxon>
        <taxon>Fungi</taxon>
        <taxon>Dikarya</taxon>
        <taxon>Basidiomycota</taxon>
        <taxon>Agaricomycotina</taxon>
        <taxon>Agaricomycetes</taxon>
        <taxon>Auriculariales</taxon>
        <taxon>Exidiaceae</taxon>
        <taxon>Exidia</taxon>
    </lineage>
</organism>
<keyword evidence="1" id="KW-1133">Transmembrane helix</keyword>
<keyword evidence="1" id="KW-0812">Transmembrane</keyword>
<proteinExistence type="predicted"/>
<dbReference type="AlphaFoldDB" id="A0A165ATM9"/>
<dbReference type="EMBL" id="KV426627">
    <property type="protein sequence ID" value="KZV79396.1"/>
    <property type="molecule type" value="Genomic_DNA"/>
</dbReference>
<feature type="transmembrane region" description="Helical" evidence="1">
    <location>
        <begin position="85"/>
        <end position="106"/>
    </location>
</feature>
<dbReference type="InParanoid" id="A0A165ATM9"/>
<feature type="transmembrane region" description="Helical" evidence="1">
    <location>
        <begin position="30"/>
        <end position="48"/>
    </location>
</feature>
<dbReference type="Proteomes" id="UP000077266">
    <property type="component" value="Unassembled WGS sequence"/>
</dbReference>
<keyword evidence="3" id="KW-1185">Reference proteome</keyword>
<gene>
    <name evidence="2" type="ORF">EXIGLDRAFT_782414</name>
</gene>
<keyword evidence="1" id="KW-0472">Membrane</keyword>
<name>A0A165ATM9_EXIGL</name>
<evidence type="ECO:0000313" key="2">
    <source>
        <dbReference type="EMBL" id="KZV79396.1"/>
    </source>
</evidence>
<accession>A0A165ATM9</accession>
<feature type="transmembrane region" description="Helical" evidence="1">
    <location>
        <begin position="60"/>
        <end position="79"/>
    </location>
</feature>
<sequence length="271" mass="29946">MRAPDHPTRSAKHYAHHAVYDSSRPGSFQSPLHLFFSCLLLFLGRIPLASPRELQLLRAIWVSAFAFGLSLWASVVLAAPRCSAHLVFGIISYILSLLVATVLVVFRARTGLILSPPRKNRLHAANCSSRHIRQAIVLHRLMHLFLAFAASTARSGADFEPRPRQPYRPSSPVYRPFYKTPDALPAPPPPTATESALEFHEPMRGGAAPSTAHSPSSSSSDYDELLSGAHIWLTSIVSLGCPRAVDLARQCLQRIEQLPRDEPMQCFGQWA</sequence>
<evidence type="ECO:0000256" key="1">
    <source>
        <dbReference type="SAM" id="Phobius"/>
    </source>
</evidence>
<protein>
    <submittedName>
        <fullName evidence="2">Uncharacterized protein</fullName>
    </submittedName>
</protein>